<accession>A0ABD6EGE9</accession>
<proteinExistence type="predicted"/>
<dbReference type="InterPro" id="IPR001478">
    <property type="entry name" value="PDZ"/>
</dbReference>
<dbReference type="SMART" id="SM00228">
    <property type="entry name" value="PDZ"/>
    <property type="match status" value="2"/>
</dbReference>
<feature type="domain" description="PDZ" evidence="1">
    <location>
        <begin position="106"/>
        <end position="189"/>
    </location>
</feature>
<gene>
    <name evidence="2" type="ORF">AB6A40_003123</name>
</gene>
<comment type="caution">
    <text evidence="2">The sequence shown here is derived from an EMBL/GenBank/DDBJ whole genome shotgun (WGS) entry which is preliminary data.</text>
</comment>
<name>A0ABD6EGE9_9BILA</name>
<dbReference type="Gene3D" id="2.30.42.10">
    <property type="match status" value="2"/>
</dbReference>
<dbReference type="InterPro" id="IPR040264">
    <property type="entry name" value="T15H9.4-like"/>
</dbReference>
<protein>
    <recommendedName>
        <fullName evidence="1">PDZ domain-containing protein</fullName>
    </recommendedName>
</protein>
<dbReference type="Pfam" id="PF00595">
    <property type="entry name" value="PDZ"/>
    <property type="match status" value="2"/>
</dbReference>
<keyword evidence="3" id="KW-1185">Reference proteome</keyword>
<feature type="domain" description="PDZ" evidence="1">
    <location>
        <begin position="5"/>
        <end position="67"/>
    </location>
</feature>
<dbReference type="EMBL" id="JBGFUD010001530">
    <property type="protein sequence ID" value="MFH4976414.1"/>
    <property type="molecule type" value="Genomic_DNA"/>
</dbReference>
<dbReference type="PANTHER" id="PTHR31327">
    <property type="entry name" value="SPERM MEIOSIS PDZ DOMAIN CONTAINING PROTEINS-RELATED"/>
    <property type="match status" value="1"/>
</dbReference>
<organism evidence="2 3">
    <name type="scientific">Gnathostoma spinigerum</name>
    <dbReference type="NCBI Taxonomy" id="75299"/>
    <lineage>
        <taxon>Eukaryota</taxon>
        <taxon>Metazoa</taxon>
        <taxon>Ecdysozoa</taxon>
        <taxon>Nematoda</taxon>
        <taxon>Chromadorea</taxon>
        <taxon>Rhabditida</taxon>
        <taxon>Spirurina</taxon>
        <taxon>Gnathostomatomorpha</taxon>
        <taxon>Gnathostomatoidea</taxon>
        <taxon>Gnathostomatidae</taxon>
        <taxon>Gnathostoma</taxon>
    </lineage>
</organism>
<dbReference type="Proteomes" id="UP001608902">
    <property type="component" value="Unassembled WGS sequence"/>
</dbReference>
<dbReference type="SUPFAM" id="SSF50156">
    <property type="entry name" value="PDZ domain-like"/>
    <property type="match status" value="2"/>
</dbReference>
<dbReference type="PROSITE" id="PS50106">
    <property type="entry name" value="PDZ"/>
    <property type="match status" value="2"/>
</dbReference>
<reference evidence="2 3" key="1">
    <citation type="submission" date="2024-08" db="EMBL/GenBank/DDBJ databases">
        <title>Gnathostoma spinigerum genome.</title>
        <authorList>
            <person name="Gonzalez-Bertolin B."/>
            <person name="Monzon S."/>
            <person name="Zaballos A."/>
            <person name="Jimenez P."/>
            <person name="Dekumyoy P."/>
            <person name="Varona S."/>
            <person name="Cuesta I."/>
            <person name="Sumanam S."/>
            <person name="Adisakwattana P."/>
            <person name="Gasser R.B."/>
            <person name="Hernandez-Gonzalez A."/>
            <person name="Young N.D."/>
            <person name="Perteguer M.J."/>
        </authorList>
    </citation>
    <scope>NUCLEOTIDE SEQUENCE [LARGE SCALE GENOMIC DNA]</scope>
    <source>
        <strain evidence="2">AL3</strain>
        <tissue evidence="2">Liver</tissue>
    </source>
</reference>
<evidence type="ECO:0000313" key="3">
    <source>
        <dbReference type="Proteomes" id="UP001608902"/>
    </source>
</evidence>
<dbReference type="InterPro" id="IPR036034">
    <property type="entry name" value="PDZ_sf"/>
</dbReference>
<dbReference type="AlphaFoldDB" id="A0ABD6EGE9"/>
<evidence type="ECO:0000313" key="2">
    <source>
        <dbReference type="EMBL" id="MFH4976414.1"/>
    </source>
</evidence>
<sequence>MTDISVEVNIDDEQLPGLQFDDDLVVNFVAQYGPCDGKICVGDRIISVNGVVPGTGWSSLEHMLRKSSVSKITVNRDDKRSERIIKEISSPAMKEDDNRLGFVRRLVKLRADKEGTRIGLMVDHTSPKGTVFVTNVIRGSIADRVLLFADRILAIDDQKVTDKFTTKQAITEGLRSPKAEVTLLIERPVTCEALFAAANDFLVKH</sequence>
<evidence type="ECO:0000259" key="1">
    <source>
        <dbReference type="PROSITE" id="PS50106"/>
    </source>
</evidence>